<evidence type="ECO:0000313" key="2">
    <source>
        <dbReference type="Proteomes" id="UP000243498"/>
    </source>
</evidence>
<evidence type="ECO:0008006" key="3">
    <source>
        <dbReference type="Google" id="ProtNLM"/>
    </source>
</evidence>
<comment type="caution">
    <text evidence="1">The sequence shown here is derived from an EMBL/GenBank/DDBJ whole genome shotgun (WGS) entry which is preliminary data.</text>
</comment>
<dbReference type="EMBL" id="AZHC01000009">
    <property type="protein sequence ID" value="OAA45074.1"/>
    <property type="molecule type" value="Genomic_DNA"/>
</dbReference>
<dbReference type="AlphaFoldDB" id="A0A167FCA9"/>
<dbReference type="Proteomes" id="UP000243498">
    <property type="component" value="Unassembled WGS sequence"/>
</dbReference>
<organism evidence="1 2">
    <name type="scientific">Metarhizium rileyi (strain RCEF 4871)</name>
    <name type="common">Nomuraea rileyi</name>
    <dbReference type="NCBI Taxonomy" id="1649241"/>
    <lineage>
        <taxon>Eukaryota</taxon>
        <taxon>Fungi</taxon>
        <taxon>Dikarya</taxon>
        <taxon>Ascomycota</taxon>
        <taxon>Pezizomycotina</taxon>
        <taxon>Sordariomycetes</taxon>
        <taxon>Hypocreomycetidae</taxon>
        <taxon>Hypocreales</taxon>
        <taxon>Clavicipitaceae</taxon>
        <taxon>Metarhizium</taxon>
    </lineage>
</organism>
<sequence length="309" mass="34714">MVETMRNKINASRFYFEYKGHPVSDITSFHTTTISQRPSRPIVYLAGDSSLDNKYWLPSSLPGGEPLPTEVPEIYKATLEPPRPKPDVAFWLNHFLGNRATALNLAVEASLLRERDSELLPHDKFIRNHIRAEDLLVVSVGANDIAMKPNISTICHMLLLAWLTPTSAIQNGTAWALGYFVKMFKSRVERYISRLVEKHVPRSIVVCMIYFPLEAQAARQKSWADISLGALGYNRWPGRLQAAITMMYELATREICVQGASVVPVAMFEVLDGKLGDDYVERVEPSVEGGRKLALQLSSIIDPLLETDE</sequence>
<gene>
    <name evidence="1" type="ORF">NOR_03828</name>
</gene>
<evidence type="ECO:0000313" key="1">
    <source>
        <dbReference type="EMBL" id="OAA45074.1"/>
    </source>
</evidence>
<keyword evidence="2" id="KW-1185">Reference proteome</keyword>
<proteinExistence type="predicted"/>
<dbReference type="OMA" id="VAFWLNH"/>
<dbReference type="OrthoDB" id="2150942at2759"/>
<accession>A0A167FCA9</accession>
<protein>
    <recommendedName>
        <fullName evidence="3">Esterase, SGNH hydrolase-type, subgroup</fullName>
    </recommendedName>
</protein>
<dbReference type="SUPFAM" id="SSF52266">
    <property type="entry name" value="SGNH hydrolase"/>
    <property type="match status" value="1"/>
</dbReference>
<name>A0A167FCA9_METRR</name>
<reference evidence="1 2" key="1">
    <citation type="journal article" date="2016" name="Genome Biol. Evol.">
        <title>Divergent and convergent evolution of fungal pathogenicity.</title>
        <authorList>
            <person name="Shang Y."/>
            <person name="Xiao G."/>
            <person name="Zheng P."/>
            <person name="Cen K."/>
            <person name="Zhan S."/>
            <person name="Wang C."/>
        </authorList>
    </citation>
    <scope>NUCLEOTIDE SEQUENCE [LARGE SCALE GENOMIC DNA]</scope>
    <source>
        <strain evidence="1 2">RCEF 4871</strain>
    </source>
</reference>